<dbReference type="InterPro" id="IPR023210">
    <property type="entry name" value="NADP_OxRdtase_dom"/>
</dbReference>
<dbReference type="OrthoDB" id="48988at2759"/>
<dbReference type="InterPro" id="IPR036812">
    <property type="entry name" value="NAD(P)_OxRdtase_dom_sf"/>
</dbReference>
<dbReference type="GeneID" id="38126694"/>
<dbReference type="Gene3D" id="3.20.20.100">
    <property type="entry name" value="NADP-dependent oxidoreductase domain"/>
    <property type="match status" value="1"/>
</dbReference>
<dbReference type="GO" id="GO:0016491">
    <property type="term" value="F:oxidoreductase activity"/>
    <property type="evidence" value="ECO:0007669"/>
    <property type="project" value="UniProtKB-KW"/>
</dbReference>
<proteinExistence type="inferred from homology"/>
<accession>A0A397GYW6</accession>
<dbReference type="AlphaFoldDB" id="A0A397GYW6"/>
<comment type="caution">
    <text evidence="5">The sequence shown here is derived from an EMBL/GenBank/DDBJ whole genome shotgun (WGS) entry which is preliminary data.</text>
</comment>
<dbReference type="STRING" id="41047.A0A397GYW6"/>
<dbReference type="Pfam" id="PF00248">
    <property type="entry name" value="Aldo_ket_red"/>
    <property type="match status" value="1"/>
</dbReference>
<evidence type="ECO:0000256" key="3">
    <source>
        <dbReference type="ARBA" id="ARBA00038157"/>
    </source>
</evidence>
<dbReference type="CDD" id="cd19079">
    <property type="entry name" value="AKR_EcYajO-like"/>
    <property type="match status" value="1"/>
</dbReference>
<gene>
    <name evidence="5" type="ORF">CDV56_104720</name>
</gene>
<feature type="domain" description="NADP-dependent oxidoreductase" evidence="4">
    <location>
        <begin position="37"/>
        <end position="375"/>
    </location>
</feature>
<evidence type="ECO:0000313" key="5">
    <source>
        <dbReference type="EMBL" id="RHZ55549.1"/>
    </source>
</evidence>
<keyword evidence="2" id="KW-0560">Oxidoreductase</keyword>
<evidence type="ECO:0000256" key="1">
    <source>
        <dbReference type="ARBA" id="ARBA00022857"/>
    </source>
</evidence>
<dbReference type="InterPro" id="IPR050523">
    <property type="entry name" value="AKR_Detox_Biosynth"/>
</dbReference>
<dbReference type="Proteomes" id="UP000215305">
    <property type="component" value="Unassembled WGS sequence"/>
</dbReference>
<dbReference type="PANTHER" id="PTHR43364:SF9">
    <property type="entry name" value="OXIDOREDUCTASE"/>
    <property type="match status" value="1"/>
</dbReference>
<comment type="similarity">
    <text evidence="3">Belongs to the aldo/keto reductase family. Aldo/keto reductase 2 subfamily.</text>
</comment>
<reference evidence="5" key="1">
    <citation type="submission" date="2018-08" db="EMBL/GenBank/DDBJ databases">
        <title>Draft genome sequence of azole-resistant Aspergillus thermomutatus (Neosartorya pseudofischeri) strain HMR AF 39, isolated from a human nasal aspirate.</title>
        <authorList>
            <person name="Parent-Michaud M."/>
            <person name="Dufresne P.J."/>
            <person name="Fournier E."/>
            <person name="Martineau C."/>
            <person name="Moreira S."/>
            <person name="Perkins V."/>
            <person name="De Repentigny L."/>
            <person name="Dufresne S.F."/>
        </authorList>
    </citation>
    <scope>NUCLEOTIDE SEQUENCE [LARGE SCALE GENOMIC DNA]</scope>
    <source>
        <strain evidence="5">HMR AF 39</strain>
    </source>
</reference>
<dbReference type="SUPFAM" id="SSF51430">
    <property type="entry name" value="NAD(P)-linked oxidoreductase"/>
    <property type="match status" value="1"/>
</dbReference>
<sequence length="384" mass="43957">MAMEVAIPLHYQKNVNETICTYRQLGKSGLKVSVPILGCMGFGRKDWVWDWVLEEEESMKMLKAAWDRGINTWDTANVFSNGDSERIIGKALKKYEIPRHKVVIITKVFCTVGEHADNAMAYAGPLRGTKEYVNQSGSLSLFPWARQNALIGYMLGLSRQSILRNVQASLDRLQTDYIDVLMIHRADDRVPYEETMEALNDLVRAGKVRYLGASSMWTYQFAQMQFCAERHGWTKFICMENHYSLLYREEEREMNKFCNQTGVGIIPWAPLCRGFLARRLQHSLSGTTGRAQDELVNGSRYIGVREDPDYEIIRRVEELADRKGWTMVDVALAWLNKRVTSPVVGMRLESMLDEVAAACKKTLTAEEEKYLEELYQPRATSGHA</sequence>
<dbReference type="VEuPathDB" id="FungiDB:CDV56_104720"/>
<evidence type="ECO:0000259" key="4">
    <source>
        <dbReference type="Pfam" id="PF00248"/>
    </source>
</evidence>
<keyword evidence="6" id="KW-1185">Reference proteome</keyword>
<name>A0A397GYW6_ASPTH</name>
<dbReference type="PANTHER" id="PTHR43364">
    <property type="entry name" value="NADH-SPECIFIC METHYLGLYOXAL REDUCTASE-RELATED"/>
    <property type="match status" value="1"/>
</dbReference>
<evidence type="ECO:0000313" key="6">
    <source>
        <dbReference type="Proteomes" id="UP000215305"/>
    </source>
</evidence>
<dbReference type="RefSeq" id="XP_026614376.1">
    <property type="nucleotide sequence ID" value="XM_026758339.1"/>
</dbReference>
<protein>
    <recommendedName>
        <fullName evidence="4">NADP-dependent oxidoreductase domain-containing protein</fullName>
    </recommendedName>
</protein>
<organism evidence="5 6">
    <name type="scientific">Aspergillus thermomutatus</name>
    <name type="common">Neosartorya pseudofischeri</name>
    <dbReference type="NCBI Taxonomy" id="41047"/>
    <lineage>
        <taxon>Eukaryota</taxon>
        <taxon>Fungi</taxon>
        <taxon>Dikarya</taxon>
        <taxon>Ascomycota</taxon>
        <taxon>Pezizomycotina</taxon>
        <taxon>Eurotiomycetes</taxon>
        <taxon>Eurotiomycetidae</taxon>
        <taxon>Eurotiales</taxon>
        <taxon>Aspergillaceae</taxon>
        <taxon>Aspergillus</taxon>
        <taxon>Aspergillus subgen. Fumigati</taxon>
    </lineage>
</organism>
<evidence type="ECO:0000256" key="2">
    <source>
        <dbReference type="ARBA" id="ARBA00023002"/>
    </source>
</evidence>
<keyword evidence="1" id="KW-0521">NADP</keyword>
<dbReference type="EMBL" id="NKHU02000098">
    <property type="protein sequence ID" value="RHZ55549.1"/>
    <property type="molecule type" value="Genomic_DNA"/>
</dbReference>